<dbReference type="AlphaFoldDB" id="A0A9D1UF79"/>
<gene>
    <name evidence="1" type="ORF">IAA48_01365</name>
</gene>
<dbReference type="PANTHER" id="PTHR35868:SF3">
    <property type="entry name" value="DUF2804 DOMAIN-CONTAINING PROTEIN"/>
    <property type="match status" value="1"/>
</dbReference>
<evidence type="ECO:0000313" key="2">
    <source>
        <dbReference type="Proteomes" id="UP000824205"/>
    </source>
</evidence>
<evidence type="ECO:0000313" key="1">
    <source>
        <dbReference type="EMBL" id="HIW85123.1"/>
    </source>
</evidence>
<accession>A0A9D1UF79</accession>
<dbReference type="Pfam" id="PF10974">
    <property type="entry name" value="DUF2804"/>
    <property type="match status" value="1"/>
</dbReference>
<sequence>MQHEITRPQKLLDANGNIAEPGYAKKLLWEYARSDIKAPKIRIKEWDYYYIGTQDYGICLTISDAGYVGTVSASILRFGSRPRQMNGAQIRLFPLGKVGLPPTSERGDIHAKAGTADFTFENDGKTRRLYGSYDNYCNTKKALIFDIRLSEIPPESMVIATPFDKDKHFYYNQKINCMRAEGFFEFDGTRYDFNRENGALATLDWGRGVWTYDNTWLWGSGQMVLDSGDVFGFNIGYGFGNTAAASENMLFFNGKAHKLEDVTFHIPRDGKKYLYTEPWTFTSSDGRFEMDFKPVIDRYDPIDAKIMCMIPHQVFGLISGTAILDDGTEIKLKDKMVFAERVHNKW</sequence>
<dbReference type="PANTHER" id="PTHR35868">
    <property type="entry name" value="DUF2804 DOMAIN-CONTAINING PROTEIN-RELATED"/>
    <property type="match status" value="1"/>
</dbReference>
<reference evidence="1" key="1">
    <citation type="journal article" date="2021" name="PeerJ">
        <title>Extensive microbial diversity within the chicken gut microbiome revealed by metagenomics and culture.</title>
        <authorList>
            <person name="Gilroy R."/>
            <person name="Ravi A."/>
            <person name="Getino M."/>
            <person name="Pursley I."/>
            <person name="Horton D.L."/>
            <person name="Alikhan N.F."/>
            <person name="Baker D."/>
            <person name="Gharbi K."/>
            <person name="Hall N."/>
            <person name="Watson M."/>
            <person name="Adriaenssens E.M."/>
            <person name="Foster-Nyarko E."/>
            <person name="Jarju S."/>
            <person name="Secka A."/>
            <person name="Antonio M."/>
            <person name="Oren A."/>
            <person name="Chaudhuri R.R."/>
            <person name="La Ragione R."/>
            <person name="Hildebrand F."/>
            <person name="Pallen M.J."/>
        </authorList>
    </citation>
    <scope>NUCLEOTIDE SEQUENCE</scope>
    <source>
        <strain evidence="1">421</strain>
    </source>
</reference>
<dbReference type="EMBL" id="DXGE01000006">
    <property type="protein sequence ID" value="HIW85123.1"/>
    <property type="molecule type" value="Genomic_DNA"/>
</dbReference>
<protein>
    <submittedName>
        <fullName evidence="1">DUF2804 domain-containing protein</fullName>
    </submittedName>
</protein>
<dbReference type="Proteomes" id="UP000824205">
    <property type="component" value="Unassembled WGS sequence"/>
</dbReference>
<name>A0A9D1UF79_9FIRM</name>
<reference evidence="1" key="2">
    <citation type="submission" date="2021-04" db="EMBL/GenBank/DDBJ databases">
        <authorList>
            <person name="Gilroy R."/>
        </authorList>
    </citation>
    <scope>NUCLEOTIDE SEQUENCE</scope>
    <source>
        <strain evidence="1">421</strain>
    </source>
</reference>
<comment type="caution">
    <text evidence="1">The sequence shown here is derived from an EMBL/GenBank/DDBJ whole genome shotgun (WGS) entry which is preliminary data.</text>
</comment>
<organism evidence="1 2">
    <name type="scientific">Candidatus Eubacterium faecipullorum</name>
    <dbReference type="NCBI Taxonomy" id="2838571"/>
    <lineage>
        <taxon>Bacteria</taxon>
        <taxon>Bacillati</taxon>
        <taxon>Bacillota</taxon>
        <taxon>Clostridia</taxon>
        <taxon>Eubacteriales</taxon>
        <taxon>Eubacteriaceae</taxon>
        <taxon>Eubacterium</taxon>
    </lineage>
</organism>
<dbReference type="InterPro" id="IPR021243">
    <property type="entry name" value="DUF2804"/>
</dbReference>
<proteinExistence type="predicted"/>